<evidence type="ECO:0000256" key="6">
    <source>
        <dbReference type="ARBA" id="ARBA00022989"/>
    </source>
</evidence>
<feature type="transmembrane region" description="Helical" evidence="12">
    <location>
        <begin position="53"/>
        <end position="71"/>
    </location>
</feature>
<reference evidence="13" key="3">
    <citation type="submission" date="2025-09" db="UniProtKB">
        <authorList>
            <consortium name="Ensembl"/>
        </authorList>
    </citation>
    <scope>IDENTIFICATION</scope>
</reference>
<dbReference type="GO" id="GO:0070062">
    <property type="term" value="C:extracellular exosome"/>
    <property type="evidence" value="ECO:0007669"/>
    <property type="project" value="TreeGrafter"/>
</dbReference>
<feature type="transmembrane region" description="Helical" evidence="12">
    <location>
        <begin position="278"/>
        <end position="303"/>
    </location>
</feature>
<evidence type="ECO:0000256" key="3">
    <source>
        <dbReference type="ARBA" id="ARBA00022448"/>
    </source>
</evidence>
<keyword evidence="9 12" id="KW-0472">Membrane</keyword>
<keyword evidence="10" id="KW-0739">Sodium transport</keyword>
<feature type="transmembrane region" description="Helical" evidence="12">
    <location>
        <begin position="338"/>
        <end position="359"/>
    </location>
</feature>
<keyword evidence="3" id="KW-0813">Transport</keyword>
<keyword evidence="4" id="KW-1003">Cell membrane</keyword>
<reference evidence="13 14" key="1">
    <citation type="journal article" date="2014" name="Nature">
        <title>The genomic substrate for adaptive radiation in African cichlid fish.</title>
        <authorList>
            <person name="Brawand D."/>
            <person name="Wagner C.E."/>
            <person name="Li Y.I."/>
            <person name="Malinsky M."/>
            <person name="Keller I."/>
            <person name="Fan S."/>
            <person name="Simakov O."/>
            <person name="Ng A.Y."/>
            <person name="Lim Z.W."/>
            <person name="Bezault E."/>
            <person name="Turner-Maier J."/>
            <person name="Johnson J."/>
            <person name="Alcazar R."/>
            <person name="Noh H.J."/>
            <person name="Russell P."/>
            <person name="Aken B."/>
            <person name="Alfoldi J."/>
            <person name="Amemiya C."/>
            <person name="Azzouzi N."/>
            <person name="Baroiller J.F."/>
            <person name="Barloy-Hubler F."/>
            <person name="Berlin A."/>
            <person name="Bloomquist R."/>
            <person name="Carleton K.L."/>
            <person name="Conte M.A."/>
            <person name="D'Cotta H."/>
            <person name="Eshel O."/>
            <person name="Gaffney L."/>
            <person name="Galibert F."/>
            <person name="Gante H.F."/>
            <person name="Gnerre S."/>
            <person name="Greuter L."/>
            <person name="Guyon R."/>
            <person name="Haddad N.S."/>
            <person name="Haerty W."/>
            <person name="Harris R.M."/>
            <person name="Hofmann H.A."/>
            <person name="Hourlier T."/>
            <person name="Hulata G."/>
            <person name="Jaffe D.B."/>
            <person name="Lara M."/>
            <person name="Lee A.P."/>
            <person name="MacCallum I."/>
            <person name="Mwaiko S."/>
            <person name="Nikaido M."/>
            <person name="Nishihara H."/>
            <person name="Ozouf-Costaz C."/>
            <person name="Penman D.J."/>
            <person name="Przybylski D."/>
            <person name="Rakotomanga M."/>
            <person name="Renn S.C.P."/>
            <person name="Ribeiro F.J."/>
            <person name="Ron M."/>
            <person name="Salzburger W."/>
            <person name="Sanchez-Pulido L."/>
            <person name="Santos M.E."/>
            <person name="Searle S."/>
            <person name="Sharpe T."/>
            <person name="Swofford R."/>
            <person name="Tan F.J."/>
            <person name="Williams L."/>
            <person name="Young S."/>
            <person name="Yin S."/>
            <person name="Okada N."/>
            <person name="Kocher T.D."/>
            <person name="Miska E.A."/>
            <person name="Lander E.S."/>
            <person name="Venkatesh B."/>
            <person name="Fernald R.D."/>
            <person name="Meyer A."/>
            <person name="Ponting C.P."/>
            <person name="Streelman J.T."/>
            <person name="Lindblad-Toh K."/>
            <person name="Seehausen O."/>
            <person name="Di Palma F."/>
        </authorList>
    </citation>
    <scope>NUCLEOTIDE SEQUENCE</scope>
</reference>
<evidence type="ECO:0000256" key="8">
    <source>
        <dbReference type="ARBA" id="ARBA00023065"/>
    </source>
</evidence>
<feature type="transmembrane region" description="Helical" evidence="12">
    <location>
        <begin position="83"/>
        <end position="107"/>
    </location>
</feature>
<dbReference type="Gene3D" id="1.20.1730.10">
    <property type="entry name" value="Sodium/glucose cotransporter"/>
    <property type="match status" value="1"/>
</dbReference>
<keyword evidence="14" id="KW-1185">Reference proteome</keyword>
<protein>
    <submittedName>
        <fullName evidence="13">Solute carrier family 5 member 8</fullName>
    </submittedName>
</protein>
<dbReference type="GO" id="GO:0015730">
    <property type="term" value="P:propanoate transmembrane transport"/>
    <property type="evidence" value="ECO:0007669"/>
    <property type="project" value="TreeGrafter"/>
</dbReference>
<dbReference type="Proteomes" id="UP000265160">
    <property type="component" value="LG17"/>
</dbReference>
<proteinExistence type="inferred from homology"/>
<evidence type="ECO:0000256" key="11">
    <source>
        <dbReference type="RuleBase" id="RU362091"/>
    </source>
</evidence>
<feature type="transmembrane region" description="Helical" evidence="12">
    <location>
        <begin position="128"/>
        <end position="148"/>
    </location>
</feature>
<feature type="transmembrane region" description="Helical" evidence="12">
    <location>
        <begin position="380"/>
        <end position="403"/>
    </location>
</feature>
<comment type="similarity">
    <text evidence="2 11">Belongs to the sodium:solute symporter (SSF) (TC 2.A.21) family.</text>
</comment>
<dbReference type="AlphaFoldDB" id="A0A3P9CPZ5"/>
<dbReference type="PANTHER" id="PTHR42985">
    <property type="entry name" value="SODIUM-COUPLED MONOCARBOXYLATE TRANSPORTER"/>
    <property type="match status" value="1"/>
</dbReference>
<keyword evidence="8" id="KW-0406">Ion transport</keyword>
<sequence length="570" mass="62210">RAGPGDPESSLTDYVVFAVVLLLSAAVGFYYAWRSRRQGNSRDFLTGGRKLNALAVSMSLTASYISSVTVLSNPAEVYRYGAIFGYLSISYVIAVVYTSEVFLPVFYRLAINSTYEYLELRFSRATRLLGMLIFFFNLLYTGLVIYAPALALNQVTGMNLWGGIISTATVCTLYCALGGLKAVVWTDVVQIGIMFAGYMSVIIKCVILKGGISTILSDAQEGGRINFVDFDINPLRRHTFWTLVIGGTVGWSAVYGTYQPQVQRYNSCKSIKHARLALFINVLGLACTLTSSVISGLCLYSFYKNCDPWKAGQVSSPDQLLPYLVMDILADHQGLPGLFFAAVYCASLSTVSTSINAMAAVTTEDLIKPRIKLSEKKLLLISKGLSVFFGIVCVAMAGLASLMGHMMQVEGSVNAELSMCSGKHIQERCCCLLESLCGLVTGLAAAVSVSIIGMISPSPPEMTRPLFLSTEGCNFTTGSSFNWTTPLHAVQWHSPSYLYFCVIGGLTSVIVGIIISLLTDFVIREIFFLFKCPFSLSLFPFVFLFLHLSLSLSYPSAMFVPCVTTENKIK</sequence>
<name>A0A3P9CPZ5_9CICH</name>
<feature type="transmembrane region" description="Helical" evidence="12">
    <location>
        <begin position="160"/>
        <end position="180"/>
    </location>
</feature>
<organism evidence="13 14">
    <name type="scientific">Maylandia zebra</name>
    <name type="common">zebra mbuna</name>
    <dbReference type="NCBI Taxonomy" id="106582"/>
    <lineage>
        <taxon>Eukaryota</taxon>
        <taxon>Metazoa</taxon>
        <taxon>Chordata</taxon>
        <taxon>Craniata</taxon>
        <taxon>Vertebrata</taxon>
        <taxon>Euteleostomi</taxon>
        <taxon>Actinopterygii</taxon>
        <taxon>Neopterygii</taxon>
        <taxon>Teleostei</taxon>
        <taxon>Neoteleostei</taxon>
        <taxon>Acanthomorphata</taxon>
        <taxon>Ovalentaria</taxon>
        <taxon>Cichlomorphae</taxon>
        <taxon>Cichliformes</taxon>
        <taxon>Cichlidae</taxon>
        <taxon>African cichlids</taxon>
        <taxon>Pseudocrenilabrinae</taxon>
        <taxon>Haplochromini</taxon>
        <taxon>Maylandia</taxon>
        <taxon>Maylandia zebra complex</taxon>
    </lineage>
</organism>
<dbReference type="GO" id="GO:0005343">
    <property type="term" value="F:organic acid:sodium symporter activity"/>
    <property type="evidence" value="ECO:0007669"/>
    <property type="project" value="TreeGrafter"/>
</dbReference>
<dbReference type="InterPro" id="IPR038377">
    <property type="entry name" value="Na/Glc_symporter_sf"/>
</dbReference>
<dbReference type="GeneTree" id="ENSGT00940000155166"/>
<dbReference type="Pfam" id="PF00474">
    <property type="entry name" value="SSF"/>
    <property type="match status" value="1"/>
</dbReference>
<evidence type="ECO:0000256" key="2">
    <source>
        <dbReference type="ARBA" id="ARBA00006434"/>
    </source>
</evidence>
<evidence type="ECO:0000256" key="4">
    <source>
        <dbReference type="ARBA" id="ARBA00022475"/>
    </source>
</evidence>
<evidence type="ECO:0000313" key="13">
    <source>
        <dbReference type="Ensembl" id="ENSMZEP00005024147.1"/>
    </source>
</evidence>
<evidence type="ECO:0000256" key="5">
    <source>
        <dbReference type="ARBA" id="ARBA00022692"/>
    </source>
</evidence>
<evidence type="ECO:0000256" key="9">
    <source>
        <dbReference type="ARBA" id="ARBA00023136"/>
    </source>
</evidence>
<dbReference type="PANTHER" id="PTHR42985:SF10">
    <property type="entry name" value="SODIUM-COUPLED MONOCARBOXYLATE TRANSPORTER 1"/>
    <property type="match status" value="1"/>
</dbReference>
<evidence type="ECO:0000256" key="7">
    <source>
        <dbReference type="ARBA" id="ARBA00023053"/>
    </source>
</evidence>
<evidence type="ECO:0000256" key="1">
    <source>
        <dbReference type="ARBA" id="ARBA00004651"/>
    </source>
</evidence>
<feature type="transmembrane region" description="Helical" evidence="12">
    <location>
        <begin position="14"/>
        <end position="33"/>
    </location>
</feature>
<dbReference type="Ensembl" id="ENSMZET00005024938.1">
    <property type="protein sequence ID" value="ENSMZEP00005024147.1"/>
    <property type="gene ID" value="ENSMZEG00005018056.1"/>
</dbReference>
<comment type="subcellular location">
    <subcellularLocation>
        <location evidence="1">Cell membrane</location>
        <topology evidence="1">Multi-pass membrane protein</topology>
    </subcellularLocation>
</comment>
<dbReference type="NCBIfam" id="TIGR00813">
    <property type="entry name" value="sss"/>
    <property type="match status" value="1"/>
</dbReference>
<keyword evidence="7" id="KW-0915">Sodium</keyword>
<evidence type="ECO:0000313" key="14">
    <source>
        <dbReference type="Proteomes" id="UP000265160"/>
    </source>
</evidence>
<dbReference type="InterPro" id="IPR051163">
    <property type="entry name" value="Sodium:Solute_Symporter_SSF"/>
</dbReference>
<dbReference type="PROSITE" id="PS50283">
    <property type="entry name" value="NA_SOLUT_SYMP_3"/>
    <property type="match status" value="1"/>
</dbReference>
<accession>A0A3P9CPZ5</accession>
<feature type="transmembrane region" description="Helical" evidence="12">
    <location>
        <begin position="497"/>
        <end position="519"/>
    </location>
</feature>
<feature type="transmembrane region" description="Helical" evidence="12">
    <location>
        <begin position="192"/>
        <end position="212"/>
    </location>
</feature>
<keyword evidence="5 12" id="KW-0812">Transmembrane</keyword>
<feature type="transmembrane region" description="Helical" evidence="12">
    <location>
        <begin position="240"/>
        <end position="258"/>
    </location>
</feature>
<reference evidence="13" key="2">
    <citation type="submission" date="2025-08" db="UniProtKB">
        <authorList>
            <consortium name="Ensembl"/>
        </authorList>
    </citation>
    <scope>IDENTIFICATION</scope>
</reference>
<evidence type="ECO:0000256" key="10">
    <source>
        <dbReference type="ARBA" id="ARBA00023201"/>
    </source>
</evidence>
<keyword evidence="6 12" id="KW-1133">Transmembrane helix</keyword>
<dbReference type="GO" id="GO:0005886">
    <property type="term" value="C:plasma membrane"/>
    <property type="evidence" value="ECO:0007669"/>
    <property type="project" value="UniProtKB-SubCell"/>
</dbReference>
<feature type="transmembrane region" description="Helical" evidence="12">
    <location>
        <begin position="526"/>
        <end position="548"/>
    </location>
</feature>
<dbReference type="InterPro" id="IPR001734">
    <property type="entry name" value="Na/solute_symporter"/>
</dbReference>
<evidence type="ECO:0000256" key="12">
    <source>
        <dbReference type="SAM" id="Phobius"/>
    </source>
</evidence>